<reference evidence="3" key="1">
    <citation type="submission" date="2015-03" db="EMBL/GenBank/DDBJ databases">
        <authorList>
            <person name="Nijsse Bart"/>
        </authorList>
    </citation>
    <scope>NUCLEOTIDE SEQUENCE [LARGE SCALE GENOMIC DNA]</scope>
</reference>
<dbReference type="Proteomes" id="UP000049855">
    <property type="component" value="Unassembled WGS sequence"/>
</dbReference>
<name>A0A0U1KWF9_9FIRM</name>
<feature type="compositionally biased region" description="Basic and acidic residues" evidence="1">
    <location>
        <begin position="12"/>
        <end position="40"/>
    </location>
</feature>
<dbReference type="EMBL" id="CTRP01000005">
    <property type="protein sequence ID" value="CQR71772.1"/>
    <property type="molecule type" value="Genomic_DNA"/>
</dbReference>
<feature type="compositionally biased region" description="Polar residues" evidence="1">
    <location>
        <begin position="41"/>
        <end position="56"/>
    </location>
</feature>
<feature type="region of interest" description="Disordered" evidence="1">
    <location>
        <begin position="1"/>
        <end position="56"/>
    </location>
</feature>
<organism evidence="2 3">
    <name type="scientific">Sporomusa ovata</name>
    <dbReference type="NCBI Taxonomy" id="2378"/>
    <lineage>
        <taxon>Bacteria</taxon>
        <taxon>Bacillati</taxon>
        <taxon>Bacillota</taxon>
        <taxon>Negativicutes</taxon>
        <taxon>Selenomonadales</taxon>
        <taxon>Sporomusaceae</taxon>
        <taxon>Sporomusa</taxon>
    </lineage>
</organism>
<protein>
    <submittedName>
        <fullName evidence="2">Uncharacterized protein</fullName>
    </submittedName>
</protein>
<evidence type="ECO:0000256" key="1">
    <source>
        <dbReference type="SAM" id="MobiDB-lite"/>
    </source>
</evidence>
<evidence type="ECO:0000313" key="2">
    <source>
        <dbReference type="EMBL" id="CQR71772.1"/>
    </source>
</evidence>
<accession>A0A0U1KWF9</accession>
<dbReference type="AlphaFoldDB" id="A0A0U1KWF9"/>
<proteinExistence type="predicted"/>
<sequence length="56" mass="6670">MQVPEKVQVKKFQPEALEKTRNQAEEKDYYPHNEDIRPDNNDNQTRNHTTGTPYII</sequence>
<evidence type="ECO:0000313" key="3">
    <source>
        <dbReference type="Proteomes" id="UP000049855"/>
    </source>
</evidence>
<dbReference type="RefSeq" id="WP_156023731.1">
    <property type="nucleotide sequence ID" value="NZ_CTRP01000005.1"/>
</dbReference>
<gene>
    <name evidence="2" type="ORF">SpAn4DRAFT_3638</name>
</gene>
<keyword evidence="3" id="KW-1185">Reference proteome</keyword>